<proteinExistence type="predicted"/>
<name>A0ABW5G7Z7_9PSEU</name>
<organism evidence="1 2">
    <name type="scientific">Amycolatopsis samaneae</name>
    <dbReference type="NCBI Taxonomy" id="664691"/>
    <lineage>
        <taxon>Bacteria</taxon>
        <taxon>Bacillati</taxon>
        <taxon>Actinomycetota</taxon>
        <taxon>Actinomycetes</taxon>
        <taxon>Pseudonocardiales</taxon>
        <taxon>Pseudonocardiaceae</taxon>
        <taxon>Amycolatopsis</taxon>
    </lineage>
</organism>
<keyword evidence="2" id="KW-1185">Reference proteome</keyword>
<accession>A0ABW5G7Z7</accession>
<dbReference type="EMBL" id="JBHUKU010000002">
    <property type="protein sequence ID" value="MFD2457346.1"/>
    <property type="molecule type" value="Genomic_DNA"/>
</dbReference>
<dbReference type="Proteomes" id="UP001597419">
    <property type="component" value="Unassembled WGS sequence"/>
</dbReference>
<evidence type="ECO:0000313" key="1">
    <source>
        <dbReference type="EMBL" id="MFD2457346.1"/>
    </source>
</evidence>
<gene>
    <name evidence="1" type="ORF">ACFSYJ_01990</name>
</gene>
<protein>
    <submittedName>
        <fullName evidence="1">Uncharacterized protein</fullName>
    </submittedName>
</protein>
<comment type="caution">
    <text evidence="1">The sequence shown here is derived from an EMBL/GenBank/DDBJ whole genome shotgun (WGS) entry which is preliminary data.</text>
</comment>
<sequence length="45" mass="5050">MTDGSRSEVHAEMYFRFDSSLIGRSEEYFSVVPIDASTPSSYPLS</sequence>
<evidence type="ECO:0000313" key="2">
    <source>
        <dbReference type="Proteomes" id="UP001597419"/>
    </source>
</evidence>
<dbReference type="RefSeq" id="WP_345388579.1">
    <property type="nucleotide sequence ID" value="NZ_BAABHG010000003.1"/>
</dbReference>
<reference evidence="2" key="1">
    <citation type="journal article" date="2019" name="Int. J. Syst. Evol. Microbiol.">
        <title>The Global Catalogue of Microorganisms (GCM) 10K type strain sequencing project: providing services to taxonomists for standard genome sequencing and annotation.</title>
        <authorList>
            <consortium name="The Broad Institute Genomics Platform"/>
            <consortium name="The Broad Institute Genome Sequencing Center for Infectious Disease"/>
            <person name="Wu L."/>
            <person name="Ma J."/>
        </authorList>
    </citation>
    <scope>NUCLEOTIDE SEQUENCE [LARGE SCALE GENOMIC DNA]</scope>
    <source>
        <strain evidence="2">CGMCC 4.7643</strain>
    </source>
</reference>